<keyword evidence="4" id="KW-0813">Transport</keyword>
<dbReference type="GO" id="GO:0015031">
    <property type="term" value="P:protein transport"/>
    <property type="evidence" value="ECO:0007669"/>
    <property type="project" value="UniProtKB-KW"/>
</dbReference>
<keyword evidence="6" id="KW-0333">Golgi apparatus</keyword>
<evidence type="ECO:0000256" key="7">
    <source>
        <dbReference type="ARBA" id="ARBA00023136"/>
    </source>
</evidence>
<evidence type="ECO:0000256" key="1">
    <source>
        <dbReference type="ARBA" id="ARBA00004395"/>
    </source>
</evidence>
<keyword evidence="5" id="KW-0653">Protein transport</keyword>
<dbReference type="PANTHER" id="PTHR24016">
    <property type="entry name" value="CONSERVED OLIGOMERIC GOLGI COMPLEX SUBUNIT 4"/>
    <property type="match status" value="1"/>
</dbReference>
<evidence type="ECO:0000256" key="8">
    <source>
        <dbReference type="ARBA" id="ARBA00031340"/>
    </source>
</evidence>
<proteinExistence type="inferred from homology"/>
<evidence type="ECO:0000256" key="3">
    <source>
        <dbReference type="ARBA" id="ARBA00020975"/>
    </source>
</evidence>
<evidence type="ECO:0000313" key="11">
    <source>
        <dbReference type="WBParaSite" id="jg16730"/>
    </source>
</evidence>
<dbReference type="InterPro" id="IPR048680">
    <property type="entry name" value="COG4_N"/>
</dbReference>
<dbReference type="GO" id="GO:0006890">
    <property type="term" value="P:retrograde vesicle-mediated transport, Golgi to endoplasmic reticulum"/>
    <property type="evidence" value="ECO:0007669"/>
    <property type="project" value="TreeGrafter"/>
</dbReference>
<dbReference type="InterPro" id="IPR013167">
    <property type="entry name" value="COG4_M"/>
</dbReference>
<evidence type="ECO:0000313" key="10">
    <source>
        <dbReference type="Proteomes" id="UP000887574"/>
    </source>
</evidence>
<accession>A0A915D8Q3</accession>
<dbReference type="Pfam" id="PF20663">
    <property type="entry name" value="COG4_N"/>
    <property type="match status" value="1"/>
</dbReference>
<dbReference type="InterPro" id="IPR048682">
    <property type="entry name" value="COG4"/>
</dbReference>
<dbReference type="WBParaSite" id="jg16730">
    <property type="protein sequence ID" value="jg16730"/>
    <property type="gene ID" value="jg16730"/>
</dbReference>
<protein>
    <recommendedName>
        <fullName evidence="3">Conserved oligomeric Golgi complex subunit 4</fullName>
    </recommendedName>
    <alternativeName>
        <fullName evidence="8">Component of oligomeric Golgi complex 4</fullName>
    </alternativeName>
</protein>
<name>A0A915D8Q3_9BILA</name>
<dbReference type="AlphaFoldDB" id="A0A915D8Q3"/>
<comment type="subcellular location">
    <subcellularLocation>
        <location evidence="1">Golgi apparatus membrane</location>
        <topology evidence="1">Peripheral membrane protein</topology>
    </subcellularLocation>
</comment>
<evidence type="ECO:0000256" key="5">
    <source>
        <dbReference type="ARBA" id="ARBA00022927"/>
    </source>
</evidence>
<keyword evidence="7" id="KW-0472">Membrane</keyword>
<dbReference type="GO" id="GO:0000139">
    <property type="term" value="C:Golgi membrane"/>
    <property type="evidence" value="ECO:0007669"/>
    <property type="project" value="UniProtKB-SubCell"/>
</dbReference>
<dbReference type="GO" id="GO:0007030">
    <property type="term" value="P:Golgi organization"/>
    <property type="evidence" value="ECO:0007669"/>
    <property type="project" value="TreeGrafter"/>
</dbReference>
<dbReference type="SMART" id="SM00762">
    <property type="entry name" value="Cog4"/>
    <property type="match status" value="1"/>
</dbReference>
<evidence type="ECO:0000259" key="9">
    <source>
        <dbReference type="SMART" id="SM00762"/>
    </source>
</evidence>
<sequence length="418" mass="47937">MFDSDDPADSFTYSNRSRPLQWKPKNMLDVKLEEDEDQDGQNAGHEQQHLELCFDFSDLLGELRMELQMCKGTEERLLGEIHRELDNVGTTLVGKDFLHSFNQSVARFNSEVHSFEGDAKLLASNLKNISVLAENISSRVSVLDQARGRVVECLQRVGDLRDLRTCAEGVELAMKQEEYDEAAHHVHRFFALDSAVFKMTNEQVDVKDSGQSMKDCYDVLRKSAAQLKVIIERRFDEALAVNDVASMERFFKLFPLINEHSSGLKRFGCYLCAKIEKLGEDNFKILQAGGTDDKRKNVIYADTLTMIFEGIARIIELHQPLIDSFYGPDKLLNLIELVQVECDKQTVRVINAFIQKRQLEFKARQVEEYVRGVADNTSEKMDALELDVLLSEITLMHTRSELYWRFLKRRLGEAPPDL</sequence>
<keyword evidence="10" id="KW-1185">Reference proteome</keyword>
<evidence type="ECO:0000256" key="4">
    <source>
        <dbReference type="ARBA" id="ARBA00022448"/>
    </source>
</evidence>
<reference evidence="11" key="1">
    <citation type="submission" date="2022-11" db="UniProtKB">
        <authorList>
            <consortium name="WormBaseParasite"/>
        </authorList>
    </citation>
    <scope>IDENTIFICATION</scope>
</reference>
<dbReference type="GO" id="GO:0017119">
    <property type="term" value="C:Golgi transport complex"/>
    <property type="evidence" value="ECO:0007669"/>
    <property type="project" value="TreeGrafter"/>
</dbReference>
<organism evidence="10 11">
    <name type="scientific">Ditylenchus dipsaci</name>
    <dbReference type="NCBI Taxonomy" id="166011"/>
    <lineage>
        <taxon>Eukaryota</taxon>
        <taxon>Metazoa</taxon>
        <taxon>Ecdysozoa</taxon>
        <taxon>Nematoda</taxon>
        <taxon>Chromadorea</taxon>
        <taxon>Rhabditida</taxon>
        <taxon>Tylenchina</taxon>
        <taxon>Tylenchomorpha</taxon>
        <taxon>Sphaerularioidea</taxon>
        <taxon>Anguinidae</taxon>
        <taxon>Anguininae</taxon>
        <taxon>Ditylenchus</taxon>
    </lineage>
</organism>
<dbReference type="Proteomes" id="UP000887574">
    <property type="component" value="Unplaced"/>
</dbReference>
<evidence type="ECO:0000256" key="6">
    <source>
        <dbReference type="ARBA" id="ARBA00023034"/>
    </source>
</evidence>
<comment type="similarity">
    <text evidence="2">Belongs to the COG4 family.</text>
</comment>
<dbReference type="Pfam" id="PF08318">
    <property type="entry name" value="COG4_m"/>
    <property type="match status" value="1"/>
</dbReference>
<feature type="domain" description="COG4 transport protein middle alpha-helical bundle" evidence="9">
    <location>
        <begin position="220"/>
        <end position="418"/>
    </location>
</feature>
<dbReference type="PANTHER" id="PTHR24016:SF0">
    <property type="entry name" value="CONSERVED OLIGOMERIC GOLGI COMPLEX SUBUNIT 4"/>
    <property type="match status" value="1"/>
</dbReference>
<evidence type="ECO:0000256" key="2">
    <source>
        <dbReference type="ARBA" id="ARBA00009215"/>
    </source>
</evidence>